<evidence type="ECO:0000313" key="8">
    <source>
        <dbReference type="Proteomes" id="UP000007486"/>
    </source>
</evidence>
<evidence type="ECO:0000256" key="2">
    <source>
        <dbReference type="ARBA" id="ARBA00022448"/>
    </source>
</evidence>
<evidence type="ECO:0000256" key="3">
    <source>
        <dbReference type="ARBA" id="ARBA00022692"/>
    </source>
</evidence>
<dbReference type="PANTHER" id="PTHR43243:SF4">
    <property type="entry name" value="CATIONIC AMINO ACID TRANSPORTER 4"/>
    <property type="match status" value="1"/>
</dbReference>
<feature type="transmembrane region" description="Helical" evidence="6">
    <location>
        <begin position="116"/>
        <end position="140"/>
    </location>
</feature>
<feature type="transmembrane region" description="Helical" evidence="6">
    <location>
        <begin position="443"/>
        <end position="463"/>
    </location>
</feature>
<evidence type="ECO:0000313" key="7">
    <source>
        <dbReference type="EMBL" id="ADY37552.1"/>
    </source>
</evidence>
<dbReference type="InterPro" id="IPR002293">
    <property type="entry name" value="AA/rel_permease1"/>
</dbReference>
<name>F0R2L4_PHOSB</name>
<accession>F0R2L4</accession>
<evidence type="ECO:0000256" key="1">
    <source>
        <dbReference type="ARBA" id="ARBA00004141"/>
    </source>
</evidence>
<keyword evidence="3 6" id="KW-0812">Transmembrane</keyword>
<keyword evidence="4 6" id="KW-1133">Transmembrane helix</keyword>
<feature type="transmembrane region" description="Helical" evidence="6">
    <location>
        <begin position="39"/>
        <end position="61"/>
    </location>
</feature>
<evidence type="ECO:0000256" key="5">
    <source>
        <dbReference type="ARBA" id="ARBA00023136"/>
    </source>
</evidence>
<protein>
    <submittedName>
        <fullName evidence="7">Amino acid permease-associated region</fullName>
    </submittedName>
</protein>
<dbReference type="HOGENOM" id="CLU_007946_15_7_10"/>
<dbReference type="GO" id="GO:0016020">
    <property type="term" value="C:membrane"/>
    <property type="evidence" value="ECO:0007669"/>
    <property type="project" value="UniProtKB-SubCell"/>
</dbReference>
<feature type="transmembrane region" description="Helical" evidence="6">
    <location>
        <begin position="338"/>
        <end position="357"/>
    </location>
</feature>
<dbReference type="Proteomes" id="UP000007486">
    <property type="component" value="Chromosome"/>
</dbReference>
<feature type="transmembrane region" description="Helical" evidence="6">
    <location>
        <begin position="469"/>
        <end position="486"/>
    </location>
</feature>
<feature type="transmembrane region" description="Helical" evidence="6">
    <location>
        <begin position="411"/>
        <end position="431"/>
    </location>
</feature>
<feature type="transmembrane region" description="Helical" evidence="6">
    <location>
        <begin position="167"/>
        <end position="185"/>
    </location>
</feature>
<dbReference type="PANTHER" id="PTHR43243">
    <property type="entry name" value="INNER MEMBRANE TRANSPORTER YGJI-RELATED"/>
    <property type="match status" value="1"/>
</dbReference>
<dbReference type="eggNOG" id="COG0531">
    <property type="taxonomic scope" value="Bacteria"/>
</dbReference>
<evidence type="ECO:0000256" key="6">
    <source>
        <dbReference type="SAM" id="Phobius"/>
    </source>
</evidence>
<reference evidence="7 8" key="1">
    <citation type="journal article" date="2011" name="Stand. Genomic Sci.">
        <title>Complete genome sequence of Bacteroides salanitronis type strain (BL78).</title>
        <authorList>
            <person name="Gronow S."/>
            <person name="Held B."/>
            <person name="Lucas S."/>
            <person name="Lapidus A."/>
            <person name="Del Rio T.G."/>
            <person name="Nolan M."/>
            <person name="Tice H."/>
            <person name="Deshpande S."/>
            <person name="Cheng J.F."/>
            <person name="Pitluck S."/>
            <person name="Liolios K."/>
            <person name="Pagani I."/>
            <person name="Ivanova N."/>
            <person name="Mavromatis K."/>
            <person name="Pati A."/>
            <person name="Tapia R."/>
            <person name="Han C."/>
            <person name="Goodwin L."/>
            <person name="Chen A."/>
            <person name="Palaniappan K."/>
            <person name="Land M."/>
            <person name="Hauser L."/>
            <person name="Chang Y.J."/>
            <person name="Jeffries C.D."/>
            <person name="Brambilla E.M."/>
            <person name="Rohde M."/>
            <person name="Goker M."/>
            <person name="Detter J.C."/>
            <person name="Woyke T."/>
            <person name="Bristow J."/>
            <person name="Markowitz V."/>
            <person name="Hugenholtz P."/>
            <person name="Kyrpides N.C."/>
            <person name="Klenk H.P."/>
            <person name="Eisen J.A."/>
        </authorList>
    </citation>
    <scope>NUCLEOTIDE SEQUENCE [LARGE SCALE GENOMIC DNA]</scope>
    <source>
        <strain evidence="7 8">DSM 18170</strain>
    </source>
</reference>
<keyword evidence="2" id="KW-0813">Transport</keyword>
<gene>
    <name evidence="7" type="ordered locus">Bacsa_3023</name>
</gene>
<feature type="transmembrane region" description="Helical" evidence="6">
    <location>
        <begin position="506"/>
        <end position="523"/>
    </location>
</feature>
<proteinExistence type="predicted"/>
<feature type="transmembrane region" description="Helical" evidence="6">
    <location>
        <begin position="73"/>
        <end position="95"/>
    </location>
</feature>
<dbReference type="EMBL" id="CP002530">
    <property type="protein sequence ID" value="ADY37552.1"/>
    <property type="molecule type" value="Genomic_DNA"/>
</dbReference>
<sequence length="563" mass="61389">MHPKTNTAYKYMEGLFVRKSIDALQAEAGQTGAKTLKRVLGPVSLVALGVGVIIGAGLFSITGTVASEYTGPAITLSFIIAAIGCCFAGLCYAEFASMIPVAGSAYTYSYATMGELIAWIIGWDLVLEYTVAATTVSISWSRYLVVFLQGAGIDLPHAWTACPWDGGIVNIPAMVIVVLMSLILMRGTAGSSFFNGLIVFLKISVILVFVFLGWKFIEAENYVPYIPENTGRLGEFGLSGILRGAAIVFFAFLGFDAVSTAAQETKNPKRDMPIGILVSLLVCTVLYILFAHVMTGVAHYTEFDGQEGIAPVAVAIAHMGEQDAQGIITPAYPWLNKAIILAILFGYCSVIMVTLLGQSRVFLSMSRDGLLPPFFSRINPRFRTPVHSNFLFMIVVSLLAGFVPAQVAGEMTSIGTLLAFTLVCAAVLIVRKTMPDVHRAFKTPFVPFVPIMGILTCLCMMCFLPADTWIRLVLWMLVGLDIYASYGRKHSQLEPDRAYRKGDTVLNVLGLVLAVLSVITGLWHQQTVGWEADKTLLVISFVFAFTHCAYYMWRLWHQAKAHG</sequence>
<feature type="transmembrane region" description="Helical" evidence="6">
    <location>
        <begin position="274"/>
        <end position="294"/>
    </location>
</feature>
<feature type="transmembrane region" description="Helical" evidence="6">
    <location>
        <begin position="535"/>
        <end position="553"/>
    </location>
</feature>
<evidence type="ECO:0000256" key="4">
    <source>
        <dbReference type="ARBA" id="ARBA00022989"/>
    </source>
</evidence>
<dbReference type="GO" id="GO:0015171">
    <property type="term" value="F:amino acid transmembrane transporter activity"/>
    <property type="evidence" value="ECO:0007669"/>
    <property type="project" value="TreeGrafter"/>
</dbReference>
<feature type="transmembrane region" description="Helical" evidence="6">
    <location>
        <begin position="386"/>
        <end position="405"/>
    </location>
</feature>
<dbReference type="AlphaFoldDB" id="F0R2L4"/>
<dbReference type="Pfam" id="PF13520">
    <property type="entry name" value="AA_permease_2"/>
    <property type="match status" value="1"/>
</dbReference>
<keyword evidence="5 6" id="KW-0472">Membrane</keyword>
<organism evidence="7 8">
    <name type="scientific">Phocaeicola salanitronis (strain DSM 18170 / JCM 13657 / CCUG 60908 / BL78)</name>
    <name type="common">Bacteroides salanitronis</name>
    <dbReference type="NCBI Taxonomy" id="667015"/>
    <lineage>
        <taxon>Bacteria</taxon>
        <taxon>Pseudomonadati</taxon>
        <taxon>Bacteroidota</taxon>
        <taxon>Bacteroidia</taxon>
        <taxon>Bacteroidales</taxon>
        <taxon>Bacteroidaceae</taxon>
        <taxon>Phocaeicola</taxon>
    </lineage>
</organism>
<dbReference type="STRING" id="667015.Bacsa_3023"/>
<feature type="transmembrane region" description="Helical" evidence="6">
    <location>
        <begin position="237"/>
        <end position="262"/>
    </location>
</feature>
<feature type="transmembrane region" description="Helical" evidence="6">
    <location>
        <begin position="197"/>
        <end position="217"/>
    </location>
</feature>
<dbReference type="Gene3D" id="1.20.1740.10">
    <property type="entry name" value="Amino acid/polyamine transporter I"/>
    <property type="match status" value="1"/>
</dbReference>
<keyword evidence="8" id="KW-1185">Reference proteome</keyword>
<comment type="subcellular location">
    <subcellularLocation>
        <location evidence="1">Membrane</location>
        <topology evidence="1">Multi-pass membrane protein</topology>
    </subcellularLocation>
</comment>
<dbReference type="KEGG" id="bsa:Bacsa_3023"/>
<dbReference type="PIRSF" id="PIRSF006060">
    <property type="entry name" value="AA_transporter"/>
    <property type="match status" value="1"/>
</dbReference>